<dbReference type="GO" id="GO:0003824">
    <property type="term" value="F:catalytic activity"/>
    <property type="evidence" value="ECO:0007669"/>
    <property type="project" value="InterPro"/>
</dbReference>
<dbReference type="Gene3D" id="3.40.50.10540">
    <property type="entry name" value="Crotonobetainyl-coa:carnitine coa-transferase, domain 1"/>
    <property type="match status" value="1"/>
</dbReference>
<sequence>MRPGPLAGVKVVELGIWVAGPACGGVLADWGADVVKVEPPDGDPQRNVFGAIGVQEQKAVPPFEIDNRGKKSVVINLRSEEGMAQMMLLLETADIFITNLRFAALQRLGIDPPALRKKFPKLVYGIISGFGLEGPDAHRPGYDLGGYWARSGAAHSLVPPGETLATLRSGHGDHVTGMSLVAGVTAALFDAQRTGQGRMVSTSLLRNGMYNIAWDIGVQLRFGKRESTRSRSNSRAPLINSYVAGDGKGFWLLGLEAHRHWPALLATINSDELLVDKFKTTQLRLQNNVELIALLDAFFATKPLNEWTALFDEHDVWWAPVNSIVDVILDPQARAAGGFVSMSPRDGEEPFEAVNSPVDFEDYEIRPGPVPYLGEHTEALLKG</sequence>
<dbReference type="PANTHER" id="PTHR48228">
    <property type="entry name" value="SUCCINYL-COA--D-CITRAMALATE COA-TRANSFERASE"/>
    <property type="match status" value="1"/>
</dbReference>
<accession>A0A6J7Q6P6</accession>
<dbReference type="Pfam" id="PF02515">
    <property type="entry name" value="CoA_transf_3"/>
    <property type="match status" value="1"/>
</dbReference>
<dbReference type="SUPFAM" id="SSF89796">
    <property type="entry name" value="CoA-transferase family III (CaiB/BaiF)"/>
    <property type="match status" value="1"/>
</dbReference>
<gene>
    <name evidence="1" type="ORF">UFOPK4098_00421</name>
</gene>
<reference evidence="1" key="1">
    <citation type="submission" date="2020-05" db="EMBL/GenBank/DDBJ databases">
        <authorList>
            <person name="Chiriac C."/>
            <person name="Salcher M."/>
            <person name="Ghai R."/>
            <person name="Kavagutti S V."/>
        </authorList>
    </citation>
    <scope>NUCLEOTIDE SEQUENCE</scope>
</reference>
<dbReference type="InterPro" id="IPR023606">
    <property type="entry name" value="CoA-Trfase_III_dom_1_sf"/>
</dbReference>
<protein>
    <submittedName>
        <fullName evidence="1">Unannotated protein</fullName>
    </submittedName>
</protein>
<evidence type="ECO:0000313" key="1">
    <source>
        <dbReference type="EMBL" id="CAB5013298.1"/>
    </source>
</evidence>
<dbReference type="InterPro" id="IPR044855">
    <property type="entry name" value="CoA-Trfase_III_dom3_sf"/>
</dbReference>
<dbReference type="EMBL" id="CAFBPN010000012">
    <property type="protein sequence ID" value="CAB5013298.1"/>
    <property type="molecule type" value="Genomic_DNA"/>
</dbReference>
<dbReference type="InterPro" id="IPR003673">
    <property type="entry name" value="CoA-Trfase_fam_III"/>
</dbReference>
<proteinExistence type="predicted"/>
<dbReference type="PANTHER" id="PTHR48228:SF2">
    <property type="entry name" value="E-CINNAMOYL-COA:R-PHENYLLACTATE COA TRANSFERASE LARGE SUBUNIT"/>
    <property type="match status" value="1"/>
</dbReference>
<organism evidence="1">
    <name type="scientific">freshwater metagenome</name>
    <dbReference type="NCBI Taxonomy" id="449393"/>
    <lineage>
        <taxon>unclassified sequences</taxon>
        <taxon>metagenomes</taxon>
        <taxon>ecological metagenomes</taxon>
    </lineage>
</organism>
<dbReference type="Gene3D" id="3.30.1540.10">
    <property type="entry name" value="formyl-coa transferase, domain 3"/>
    <property type="match status" value="1"/>
</dbReference>
<name>A0A6J7Q6P6_9ZZZZ</name>
<dbReference type="AlphaFoldDB" id="A0A6J7Q6P6"/>
<dbReference type="InterPro" id="IPR050509">
    <property type="entry name" value="CoA-transferase_III"/>
</dbReference>